<evidence type="ECO:0000259" key="3">
    <source>
        <dbReference type="PROSITE" id="PS51782"/>
    </source>
</evidence>
<dbReference type="InterPro" id="IPR036779">
    <property type="entry name" value="LysM_dom_sf"/>
</dbReference>
<sequence>MKRFSPGSWLKALLLLGLGTGSAVALDRFPTPGCDEPENLTLLHRCNPYAVKLIYVSTEQILPAGKKKRSFVRKLEPVPGPSYRRRLTLQQLVDRYIHYEERIQALRHRPRLNPPSPSFSKPIERPTPPETVQKEEHNATKPAPTLAETLGERNVTAMLIKPASRSIEEKLLKVNQTQATLSAPREKLPETIVHRVQAGESLIGLARRYKTSSYDLRRWNGLKRDHLLRVGEKLTIHPGVKSTPEEIREGLLRETYGYYRVKKGDTLLKLARRFGVKSAEIRRLNDLPPSAHLRVGQKLMLPLTPKKIKAVLEREKGYTFKYTGDHRFKHRMRVVATAYTSHRNQTDSTPFLAAWNNRIRPGMKIIAVSPDLIRKYGITNGTKVKISGLRGIYTVRDKMNPRLHNHIDIYMGTDRRRALRWGRRRVILYW</sequence>
<dbReference type="PANTHER" id="PTHR33734:SF22">
    <property type="entry name" value="MEMBRANE-BOUND LYTIC MUREIN TRANSGLYCOSYLASE D"/>
    <property type="match status" value="1"/>
</dbReference>
<dbReference type="PANTHER" id="PTHR33734">
    <property type="entry name" value="LYSM DOMAIN-CONTAINING GPI-ANCHORED PROTEIN 2"/>
    <property type="match status" value="1"/>
</dbReference>
<feature type="domain" description="LysM" evidence="3">
    <location>
        <begin position="192"/>
        <end position="236"/>
    </location>
</feature>
<dbReference type="SMART" id="SM00257">
    <property type="entry name" value="LysM"/>
    <property type="match status" value="2"/>
</dbReference>
<dbReference type="STRING" id="749222.Nitsa_0399"/>
<dbReference type="Gene3D" id="3.10.350.10">
    <property type="entry name" value="LysM domain"/>
    <property type="match status" value="2"/>
</dbReference>
<organism evidence="4 5">
    <name type="scientific">Nitratifractor salsuginis (strain DSM 16511 / JCM 12458 / E9I37-1)</name>
    <dbReference type="NCBI Taxonomy" id="749222"/>
    <lineage>
        <taxon>Bacteria</taxon>
        <taxon>Pseudomonadati</taxon>
        <taxon>Campylobacterota</taxon>
        <taxon>Epsilonproteobacteria</taxon>
        <taxon>Campylobacterales</taxon>
        <taxon>Sulfurovaceae</taxon>
        <taxon>Nitratifractor</taxon>
    </lineage>
</organism>
<evidence type="ECO:0000313" key="5">
    <source>
        <dbReference type="Proteomes" id="UP000008633"/>
    </source>
</evidence>
<evidence type="ECO:0000256" key="1">
    <source>
        <dbReference type="SAM" id="MobiDB-lite"/>
    </source>
</evidence>
<dbReference type="eggNOG" id="COG1388">
    <property type="taxonomic scope" value="Bacteria"/>
</dbReference>
<feature type="domain" description="LysM" evidence="3">
    <location>
        <begin position="257"/>
        <end position="301"/>
    </location>
</feature>
<dbReference type="Pfam" id="PF01476">
    <property type="entry name" value="LysM"/>
    <property type="match status" value="2"/>
</dbReference>
<gene>
    <name evidence="4" type="ordered locus">Nitsa_0399</name>
</gene>
<dbReference type="eggNOG" id="COG3584">
    <property type="taxonomic scope" value="Bacteria"/>
</dbReference>
<reference evidence="5" key="2">
    <citation type="submission" date="2011-01" db="EMBL/GenBank/DDBJ databases">
        <title>The complete genome of Nitratifractor salsuginis DSM 16511.</title>
        <authorList>
            <consortium name="US DOE Joint Genome Institute (JGI-PGF)"/>
            <person name="Lucas S."/>
            <person name="Copeland A."/>
            <person name="Lapidus A."/>
            <person name="Bruce D."/>
            <person name="Goodwin L."/>
            <person name="Pitluck S."/>
            <person name="Kyrpides N."/>
            <person name="Mavromatis K."/>
            <person name="Ivanova N."/>
            <person name="Mikhailova N."/>
            <person name="Zeytun A."/>
            <person name="Detter J.C."/>
            <person name="Tapia R."/>
            <person name="Han C."/>
            <person name="Land M."/>
            <person name="Hauser L."/>
            <person name="Markowitz V."/>
            <person name="Cheng J.-F."/>
            <person name="Hugenholtz P."/>
            <person name="Woyke T."/>
            <person name="Wu D."/>
            <person name="Tindall B."/>
            <person name="Schuetze A."/>
            <person name="Brambilla E."/>
            <person name="Klenk H.-P."/>
            <person name="Eisen J.A."/>
        </authorList>
    </citation>
    <scope>NUCLEOTIDE SEQUENCE [LARGE SCALE GENOMIC DNA]</scope>
    <source>
        <strain evidence="5">DSM 16511 / JCM 12458 / E9I37-1</strain>
    </source>
</reference>
<dbReference type="SUPFAM" id="SSF50692">
    <property type="entry name" value="ADC-like"/>
    <property type="match status" value="1"/>
</dbReference>
<feature type="chain" id="PRO_5003215342" evidence="2">
    <location>
        <begin position="26"/>
        <end position="430"/>
    </location>
</feature>
<dbReference type="SUPFAM" id="SSF54106">
    <property type="entry name" value="LysM domain"/>
    <property type="match status" value="2"/>
</dbReference>
<feature type="signal peptide" evidence="2">
    <location>
        <begin position="1"/>
        <end position="25"/>
    </location>
</feature>
<evidence type="ECO:0000256" key="2">
    <source>
        <dbReference type="SAM" id="SignalP"/>
    </source>
</evidence>
<protein>
    <submittedName>
        <fullName evidence="4">Peptidoglycan-binding lysin domain protein</fullName>
    </submittedName>
</protein>
<dbReference type="InterPro" id="IPR009010">
    <property type="entry name" value="Asp_de-COase-like_dom_sf"/>
</dbReference>
<accession>E6X080</accession>
<name>E6X080_NITSE</name>
<dbReference type="EMBL" id="CP002452">
    <property type="protein sequence ID" value="ADV45669.1"/>
    <property type="molecule type" value="Genomic_DNA"/>
</dbReference>
<dbReference type="AlphaFoldDB" id="E6X080"/>
<proteinExistence type="predicted"/>
<dbReference type="CDD" id="cd22784">
    <property type="entry name" value="DPBB_MltA_YuiC-like"/>
    <property type="match status" value="1"/>
</dbReference>
<dbReference type="RefSeq" id="WP_013553365.1">
    <property type="nucleotide sequence ID" value="NC_014935.1"/>
</dbReference>
<dbReference type="PROSITE" id="PS51782">
    <property type="entry name" value="LYSM"/>
    <property type="match status" value="2"/>
</dbReference>
<dbReference type="CDD" id="cd00118">
    <property type="entry name" value="LysM"/>
    <property type="match status" value="2"/>
</dbReference>
<evidence type="ECO:0000313" key="4">
    <source>
        <dbReference type="EMBL" id="ADV45669.1"/>
    </source>
</evidence>
<dbReference type="KEGG" id="nsa:Nitsa_0399"/>
<dbReference type="Proteomes" id="UP000008633">
    <property type="component" value="Chromosome"/>
</dbReference>
<keyword evidence="5" id="KW-1185">Reference proteome</keyword>
<dbReference type="OrthoDB" id="5624888at2"/>
<dbReference type="InterPro" id="IPR018392">
    <property type="entry name" value="LysM"/>
</dbReference>
<dbReference type="GO" id="GO:0008932">
    <property type="term" value="F:lytic endotransglycosylase activity"/>
    <property type="evidence" value="ECO:0007669"/>
    <property type="project" value="TreeGrafter"/>
</dbReference>
<reference evidence="4 5" key="1">
    <citation type="journal article" date="2011" name="Stand. Genomic Sci.">
        <title>Complete genome sequence of Nitratifractor salsuginis type strain (E9I37-1).</title>
        <authorList>
            <person name="Anderson I."/>
            <person name="Sikorski J."/>
            <person name="Zeytun A."/>
            <person name="Nolan M."/>
            <person name="Lapidus A."/>
            <person name="Lucas S."/>
            <person name="Hammon N."/>
            <person name="Deshpande S."/>
            <person name="Cheng J.F."/>
            <person name="Tapia R."/>
            <person name="Han C."/>
            <person name="Goodwin L."/>
            <person name="Pitluck S."/>
            <person name="Liolios K."/>
            <person name="Pagani I."/>
            <person name="Ivanova N."/>
            <person name="Huntemann M."/>
            <person name="Mavromatis K."/>
            <person name="Ovchinikova G."/>
            <person name="Pati A."/>
            <person name="Chen A."/>
            <person name="Palaniappan K."/>
            <person name="Land M."/>
            <person name="Hauser L."/>
            <person name="Brambilla E.M."/>
            <person name="Ngatchou-Djao O.D."/>
            <person name="Rohde M."/>
            <person name="Tindall B.J."/>
            <person name="Goker M."/>
            <person name="Detter J.C."/>
            <person name="Woyke T."/>
            <person name="Bristow J."/>
            <person name="Eisen J.A."/>
            <person name="Markowitz V."/>
            <person name="Hugenholtz P."/>
            <person name="Klenk H.P."/>
            <person name="Kyrpides N.C."/>
        </authorList>
    </citation>
    <scope>NUCLEOTIDE SEQUENCE [LARGE SCALE GENOMIC DNA]</scope>
    <source>
        <strain evidence="5">DSM 16511 / JCM 12458 / E9I37-1</strain>
    </source>
</reference>
<dbReference type="HOGENOM" id="CLU_637498_0_0_7"/>
<feature type="region of interest" description="Disordered" evidence="1">
    <location>
        <begin position="109"/>
        <end position="141"/>
    </location>
</feature>
<keyword evidence="2" id="KW-0732">Signal</keyword>